<keyword evidence="3" id="KW-1185">Reference proteome</keyword>
<keyword evidence="1" id="KW-0175">Coiled coil</keyword>
<reference evidence="2" key="2">
    <citation type="submission" date="2020-09" db="EMBL/GenBank/DDBJ databases">
        <authorList>
            <person name="Sun Q."/>
            <person name="Kim S."/>
        </authorList>
    </citation>
    <scope>NUCLEOTIDE SEQUENCE</scope>
    <source>
        <strain evidence="2">KCTC 42651</strain>
    </source>
</reference>
<name>A0A918XSI5_9PROT</name>
<feature type="coiled-coil region" evidence="1">
    <location>
        <begin position="91"/>
        <end position="150"/>
    </location>
</feature>
<evidence type="ECO:0000256" key="1">
    <source>
        <dbReference type="SAM" id="Coils"/>
    </source>
</evidence>
<accession>A0A918XSI5</accession>
<reference evidence="2" key="1">
    <citation type="journal article" date="2014" name="Int. J. Syst. Evol. Microbiol.">
        <title>Complete genome sequence of Corynebacterium casei LMG S-19264T (=DSM 44701T), isolated from a smear-ripened cheese.</title>
        <authorList>
            <consortium name="US DOE Joint Genome Institute (JGI-PGF)"/>
            <person name="Walter F."/>
            <person name="Albersmeier A."/>
            <person name="Kalinowski J."/>
            <person name="Ruckert C."/>
        </authorList>
    </citation>
    <scope>NUCLEOTIDE SEQUENCE</scope>
    <source>
        <strain evidence="2">KCTC 42651</strain>
    </source>
</reference>
<organism evidence="2 3">
    <name type="scientific">Thalassobaculum fulvum</name>
    <dbReference type="NCBI Taxonomy" id="1633335"/>
    <lineage>
        <taxon>Bacteria</taxon>
        <taxon>Pseudomonadati</taxon>
        <taxon>Pseudomonadota</taxon>
        <taxon>Alphaproteobacteria</taxon>
        <taxon>Rhodospirillales</taxon>
        <taxon>Thalassobaculaceae</taxon>
        <taxon>Thalassobaculum</taxon>
    </lineage>
</organism>
<gene>
    <name evidence="2" type="ORF">GCM10017083_25560</name>
</gene>
<dbReference type="Proteomes" id="UP000630353">
    <property type="component" value="Unassembled WGS sequence"/>
</dbReference>
<evidence type="ECO:0000313" key="2">
    <source>
        <dbReference type="EMBL" id="GHD51298.1"/>
    </source>
</evidence>
<sequence>MFGRRAPLAAAAGALLLSGCGMTTHLHDEKLANLSTKLQSEFAAYQEDQPSLYLTMTANVAAFAKEEDATLERFADNVEAALLTKAPTLTFKEYEDRIKKKRAALDALGTEGSDALREDLKKRGGALTKRDDLDGVIKDFKAKIKAAEAQEKKWAAMIATFQDAIAALPAALDKLATGRAGLDALDSVFTTRDADTTALKDKLAGIARTELTDAPGIAVRILQLGLDLAELEREQAQLTLLALDERRKVYEDFAASVSVASSLLDKAEDYRKTATGLLKSASPTSRPAVAIIAYKTTPKSGEDVVRVQNIIHLLLMPPRLLVSADSLIARQDALVRLRLARLEHLDSIARSAVGDRANQAVISSGLDALVAYHAGGITEEDIANLIRVAQGVALFIIAA</sequence>
<dbReference type="AlphaFoldDB" id="A0A918XSI5"/>
<evidence type="ECO:0008006" key="4">
    <source>
        <dbReference type="Google" id="ProtNLM"/>
    </source>
</evidence>
<dbReference type="PROSITE" id="PS51257">
    <property type="entry name" value="PROKAR_LIPOPROTEIN"/>
    <property type="match status" value="1"/>
</dbReference>
<comment type="caution">
    <text evidence="2">The sequence shown here is derived from an EMBL/GenBank/DDBJ whole genome shotgun (WGS) entry which is preliminary data.</text>
</comment>
<protein>
    <recommendedName>
        <fullName evidence="4">Lipoprotein</fullName>
    </recommendedName>
</protein>
<evidence type="ECO:0000313" key="3">
    <source>
        <dbReference type="Proteomes" id="UP000630353"/>
    </source>
</evidence>
<dbReference type="EMBL" id="BMZS01000005">
    <property type="protein sequence ID" value="GHD51298.1"/>
    <property type="molecule type" value="Genomic_DNA"/>
</dbReference>
<proteinExistence type="predicted"/>